<keyword evidence="4" id="KW-1185">Reference proteome</keyword>
<comment type="caution">
    <text evidence="3">The sequence shown here is derived from an EMBL/GenBank/DDBJ whole genome shotgun (WGS) entry which is preliminary data.</text>
</comment>
<reference evidence="3 4" key="1">
    <citation type="submission" date="2023-11" db="EMBL/GenBank/DDBJ databases">
        <title>Halocaridina rubra genome assembly.</title>
        <authorList>
            <person name="Smith C."/>
        </authorList>
    </citation>
    <scope>NUCLEOTIDE SEQUENCE [LARGE SCALE GENOMIC DNA]</scope>
    <source>
        <strain evidence="3">EP-1</strain>
        <tissue evidence="3">Whole</tissue>
    </source>
</reference>
<gene>
    <name evidence="3" type="primary">DAB2IP_3</name>
    <name evidence="3" type="ORF">SK128_024118</name>
</gene>
<evidence type="ECO:0000313" key="3">
    <source>
        <dbReference type="EMBL" id="KAK7085507.1"/>
    </source>
</evidence>
<dbReference type="InterPro" id="IPR039360">
    <property type="entry name" value="Ras_GTPase"/>
</dbReference>
<name>A0AAN9AFZ1_HALRR</name>
<dbReference type="AlphaFoldDB" id="A0AAN9AFZ1"/>
<evidence type="ECO:0000259" key="2">
    <source>
        <dbReference type="PROSITE" id="PS50018"/>
    </source>
</evidence>
<feature type="non-terminal residue" evidence="3">
    <location>
        <position position="172"/>
    </location>
</feature>
<dbReference type="PROSITE" id="PS50018">
    <property type="entry name" value="RAS_GTPASE_ACTIV_2"/>
    <property type="match status" value="1"/>
</dbReference>
<protein>
    <submittedName>
        <fullName evidence="3">Disabled 2-interacting protein</fullName>
    </submittedName>
</protein>
<dbReference type="Gene3D" id="1.10.506.10">
    <property type="entry name" value="GTPase Activation - p120gap, domain 1"/>
    <property type="match status" value="1"/>
</dbReference>
<dbReference type="Proteomes" id="UP001381693">
    <property type="component" value="Unassembled WGS sequence"/>
</dbReference>
<sequence>MRNYLRDNALNLCQLLEPLVCVKAKEDVATALVHVMEAENAAIPFLVSLILSDIQRIVDNDHLLLRGNSIATKAIEAYMRLVGENYLQEILSQSIQALIASSEDLEVDPLRIANVTSLPAHREALKHWASRIWEKILNSSHKFPVELQDIFYLLRKHMSNQDKSELTDNLIS</sequence>
<evidence type="ECO:0000313" key="4">
    <source>
        <dbReference type="Proteomes" id="UP001381693"/>
    </source>
</evidence>
<dbReference type="Pfam" id="PF00616">
    <property type="entry name" value="RasGAP"/>
    <property type="match status" value="1"/>
</dbReference>
<dbReference type="PANTHER" id="PTHR10194:SF60">
    <property type="entry name" value="RAS GTPASE-ACTIVATING PROTEIN RASKOL"/>
    <property type="match status" value="1"/>
</dbReference>
<keyword evidence="1" id="KW-0343">GTPase activation</keyword>
<dbReference type="PANTHER" id="PTHR10194">
    <property type="entry name" value="RAS GTPASE-ACTIVATING PROTEINS"/>
    <property type="match status" value="1"/>
</dbReference>
<dbReference type="InterPro" id="IPR008936">
    <property type="entry name" value="Rho_GTPase_activation_prot"/>
</dbReference>
<organism evidence="3 4">
    <name type="scientific">Halocaridina rubra</name>
    <name type="common">Hawaiian red shrimp</name>
    <dbReference type="NCBI Taxonomy" id="373956"/>
    <lineage>
        <taxon>Eukaryota</taxon>
        <taxon>Metazoa</taxon>
        <taxon>Ecdysozoa</taxon>
        <taxon>Arthropoda</taxon>
        <taxon>Crustacea</taxon>
        <taxon>Multicrustacea</taxon>
        <taxon>Malacostraca</taxon>
        <taxon>Eumalacostraca</taxon>
        <taxon>Eucarida</taxon>
        <taxon>Decapoda</taxon>
        <taxon>Pleocyemata</taxon>
        <taxon>Caridea</taxon>
        <taxon>Atyoidea</taxon>
        <taxon>Atyidae</taxon>
        <taxon>Halocaridina</taxon>
    </lineage>
</organism>
<dbReference type="SUPFAM" id="SSF48350">
    <property type="entry name" value="GTPase activation domain, GAP"/>
    <property type="match status" value="1"/>
</dbReference>
<accession>A0AAN9AFZ1</accession>
<dbReference type="GO" id="GO:0005096">
    <property type="term" value="F:GTPase activator activity"/>
    <property type="evidence" value="ECO:0007669"/>
    <property type="project" value="UniProtKB-KW"/>
</dbReference>
<proteinExistence type="predicted"/>
<evidence type="ECO:0000256" key="1">
    <source>
        <dbReference type="ARBA" id="ARBA00022468"/>
    </source>
</evidence>
<dbReference type="EMBL" id="JAXCGZ010000877">
    <property type="protein sequence ID" value="KAK7085507.1"/>
    <property type="molecule type" value="Genomic_DNA"/>
</dbReference>
<feature type="domain" description="Ras-GAP" evidence="2">
    <location>
        <begin position="24"/>
        <end position="172"/>
    </location>
</feature>
<dbReference type="InterPro" id="IPR001936">
    <property type="entry name" value="RasGAP_dom"/>
</dbReference>